<dbReference type="AlphaFoldDB" id="X1VV63"/>
<dbReference type="GO" id="GO:0046872">
    <property type="term" value="F:metal ion binding"/>
    <property type="evidence" value="ECO:0007669"/>
    <property type="project" value="UniProtKB-KW"/>
</dbReference>
<dbReference type="EMBL" id="BARW01025973">
    <property type="protein sequence ID" value="GAJ14325.1"/>
    <property type="molecule type" value="Genomic_DNA"/>
</dbReference>
<comment type="caution">
    <text evidence="6">The sequence shown here is derived from an EMBL/GenBank/DDBJ whole genome shotgun (WGS) entry which is preliminary data.</text>
</comment>
<dbReference type="Gene3D" id="3.30.420.40">
    <property type="match status" value="2"/>
</dbReference>
<organism evidence="6">
    <name type="scientific">marine sediment metagenome</name>
    <dbReference type="NCBI Taxonomy" id="412755"/>
    <lineage>
        <taxon>unclassified sequences</taxon>
        <taxon>metagenomes</taxon>
        <taxon>ecological metagenomes</taxon>
    </lineage>
</organism>
<evidence type="ECO:0000259" key="5">
    <source>
        <dbReference type="Pfam" id="PF01869"/>
    </source>
</evidence>
<sequence>PLNQASHLLDFRVVDKSDVKIIEGEKYILGIDAGSTTTKAVLFNVKDKSIGAEVYLRTLGNPILATKQCIEQLIVQKEDKKIEIIQCAVTGSAREMVSVYLDNCLTFNEILAHARGASEEVPNVDTVFEIGGQDSKFISFHGGIPVDYAMNEGCSAGTGSFLEESASVDMGIPVTEIASIAKKSDGPISFGERCAAFINTDLRNALQQGASRENVVAGLVYSIADNYISRIVGPRHLGETILFLGGVALNEAVGLAMAS</sequence>
<reference evidence="6" key="1">
    <citation type="journal article" date="2014" name="Front. Microbiol.">
        <title>High frequency of phylogenetically diverse reductive dehalogenase-homologous genes in deep subseafloor sedimentary metagenomes.</title>
        <authorList>
            <person name="Kawai M."/>
            <person name="Futagami T."/>
            <person name="Toyoda A."/>
            <person name="Takaki Y."/>
            <person name="Nishi S."/>
            <person name="Hori S."/>
            <person name="Arai W."/>
            <person name="Tsubouchi T."/>
            <person name="Morono Y."/>
            <person name="Uchiyama I."/>
            <person name="Ito T."/>
            <person name="Fujiyama A."/>
            <person name="Inagaki F."/>
            <person name="Takami H."/>
        </authorList>
    </citation>
    <scope>NUCLEOTIDE SEQUENCE</scope>
    <source>
        <strain evidence="6">Expedition CK06-06</strain>
    </source>
</reference>
<dbReference type="Pfam" id="PF01869">
    <property type="entry name" value="BcrAD_BadFG"/>
    <property type="match status" value="1"/>
</dbReference>
<dbReference type="SUPFAM" id="SSF53067">
    <property type="entry name" value="Actin-like ATPase domain"/>
    <property type="match status" value="1"/>
</dbReference>
<evidence type="ECO:0000313" key="6">
    <source>
        <dbReference type="EMBL" id="GAJ14325.1"/>
    </source>
</evidence>
<keyword evidence="3" id="KW-0408">Iron</keyword>
<dbReference type="InterPro" id="IPR043129">
    <property type="entry name" value="ATPase_NBD"/>
</dbReference>
<evidence type="ECO:0000256" key="4">
    <source>
        <dbReference type="ARBA" id="ARBA00023014"/>
    </source>
</evidence>
<dbReference type="InterPro" id="IPR051805">
    <property type="entry name" value="Dehydratase_Activator_Redct"/>
</dbReference>
<dbReference type="PANTHER" id="PTHR32329">
    <property type="entry name" value="BIFUNCTIONAL PROTEIN [INCLUDES 2-HYDROXYACYL-COA DEHYDRATASE (N-TER) AND ITS ACTIVATOR DOMAIN (C_TERM)-RELATED"/>
    <property type="match status" value="1"/>
</dbReference>
<keyword evidence="4" id="KW-0411">Iron-sulfur</keyword>
<feature type="non-terminal residue" evidence="6">
    <location>
        <position position="1"/>
    </location>
</feature>
<dbReference type="PANTHER" id="PTHR32329:SF7">
    <property type="entry name" value="ACTIVATOR OF 2-HYDROXYACYL-COA-HYDRATASE"/>
    <property type="match status" value="1"/>
</dbReference>
<accession>X1VV63</accession>
<evidence type="ECO:0000256" key="2">
    <source>
        <dbReference type="ARBA" id="ARBA00022723"/>
    </source>
</evidence>
<keyword evidence="2" id="KW-0479">Metal-binding</keyword>
<dbReference type="InterPro" id="IPR008275">
    <property type="entry name" value="CoA_E_activase_dom"/>
</dbReference>
<dbReference type="GO" id="GO:0051536">
    <property type="term" value="F:iron-sulfur cluster binding"/>
    <property type="evidence" value="ECO:0007669"/>
    <property type="project" value="UniProtKB-KW"/>
</dbReference>
<evidence type="ECO:0000256" key="3">
    <source>
        <dbReference type="ARBA" id="ARBA00023004"/>
    </source>
</evidence>
<gene>
    <name evidence="6" type="ORF">S12H4_42443</name>
</gene>
<dbReference type="InterPro" id="IPR002731">
    <property type="entry name" value="ATPase_BadF"/>
</dbReference>
<feature type="non-terminal residue" evidence="6">
    <location>
        <position position="259"/>
    </location>
</feature>
<protein>
    <recommendedName>
        <fullName evidence="5">ATPase BadF/BadG/BcrA/BcrD type domain-containing protein</fullName>
    </recommendedName>
</protein>
<name>X1VV63_9ZZZZ</name>
<proteinExistence type="predicted"/>
<feature type="domain" description="ATPase BadF/BadG/BcrA/BcrD type" evidence="5">
    <location>
        <begin position="29"/>
        <end position="256"/>
    </location>
</feature>
<evidence type="ECO:0000256" key="1">
    <source>
        <dbReference type="ARBA" id="ARBA00001966"/>
    </source>
</evidence>
<comment type="cofactor">
    <cofactor evidence="1">
        <name>[4Fe-4S] cluster</name>
        <dbReference type="ChEBI" id="CHEBI:49883"/>
    </cofactor>
</comment>
<dbReference type="NCBIfam" id="TIGR00241">
    <property type="entry name" value="CoA_E_activ"/>
    <property type="match status" value="1"/>
</dbReference>